<reference evidence="2" key="1">
    <citation type="submission" date="2010-07" db="EMBL/GenBank/DDBJ databases">
        <title>Complete sequence of Clostridium saccharolyticum WM1.</title>
        <authorList>
            <consortium name="US DOE Joint Genome Institute"/>
            <person name="Lucas S."/>
            <person name="Copeland A."/>
            <person name="Lapidus A."/>
            <person name="Cheng J.-F."/>
            <person name="Bruce D."/>
            <person name="Goodwin L."/>
            <person name="Pitluck S."/>
            <person name="Chertkov O."/>
            <person name="Detter J.C."/>
            <person name="Han C."/>
            <person name="Tapia R."/>
            <person name="Land M."/>
            <person name="Hauser L."/>
            <person name="Chang Y.-J."/>
            <person name="Jeffries C."/>
            <person name="Kyrpides N."/>
            <person name="Ivanova N."/>
            <person name="Mikhailova N."/>
            <person name="Mouttaki H."/>
            <person name="Lin L."/>
            <person name="Zhou J."/>
            <person name="Hemme C.L."/>
            <person name="Woyke T."/>
        </authorList>
    </citation>
    <scope>NUCLEOTIDE SEQUENCE [LARGE SCALE GENOMIC DNA]</scope>
    <source>
        <strain evidence="2">WM1</strain>
    </source>
</reference>
<protein>
    <submittedName>
        <fullName evidence="2">Peptidase C14 caspase catalytic subunit p20</fullName>
    </submittedName>
</protein>
<dbReference type="AlphaFoldDB" id="D9R6A4"/>
<dbReference type="EMBL" id="CP002109">
    <property type="protein sequence ID" value="ADL05314.1"/>
    <property type="molecule type" value="Genomic_DNA"/>
</dbReference>
<dbReference type="eggNOG" id="COG4249">
    <property type="taxonomic scope" value="Bacteria"/>
</dbReference>
<dbReference type="PaxDb" id="610130-Closa_2772"/>
<dbReference type="SUPFAM" id="SSF52129">
    <property type="entry name" value="Caspase-like"/>
    <property type="match status" value="1"/>
</dbReference>
<dbReference type="PANTHER" id="PTHR22576:SF37">
    <property type="entry name" value="MUCOSA-ASSOCIATED LYMPHOID TISSUE LYMPHOMA TRANSLOCATION PROTEIN 1"/>
    <property type="match status" value="1"/>
</dbReference>
<gene>
    <name evidence="2" type="ordered locus">Closa_2772</name>
</gene>
<name>D9R6A4_LACSW</name>
<dbReference type="Proteomes" id="UP000001662">
    <property type="component" value="Chromosome"/>
</dbReference>
<keyword evidence="3" id="KW-1185">Reference proteome</keyword>
<dbReference type="GO" id="GO:0004197">
    <property type="term" value="F:cysteine-type endopeptidase activity"/>
    <property type="evidence" value="ECO:0007669"/>
    <property type="project" value="InterPro"/>
</dbReference>
<evidence type="ECO:0000313" key="3">
    <source>
        <dbReference type="Proteomes" id="UP000001662"/>
    </source>
</evidence>
<evidence type="ECO:0000259" key="1">
    <source>
        <dbReference type="Pfam" id="PF00656"/>
    </source>
</evidence>
<dbReference type="KEGG" id="csh:Closa_2772"/>
<dbReference type="OrthoDB" id="9812126at2"/>
<dbReference type="Gene3D" id="3.40.50.1460">
    <property type="match status" value="1"/>
</dbReference>
<proteinExistence type="predicted"/>
<dbReference type="Pfam" id="PF00656">
    <property type="entry name" value="Peptidase_C14"/>
    <property type="match status" value="1"/>
</dbReference>
<dbReference type="RefSeq" id="WP_013273398.1">
    <property type="nucleotide sequence ID" value="NC_014376.1"/>
</dbReference>
<dbReference type="InterPro" id="IPR011600">
    <property type="entry name" value="Pept_C14_caspase"/>
</dbReference>
<dbReference type="STRING" id="610130.Closa_2772"/>
<dbReference type="PANTHER" id="PTHR22576">
    <property type="entry name" value="MUCOSA ASSOCIATED LYMPHOID TISSUE LYMPHOMA TRANSLOCATION PROTEIN 1/PARACASPASE"/>
    <property type="match status" value="1"/>
</dbReference>
<sequence length="322" mass="35318">MRKALIVGINNYPNSPLSGCINDANEIASMLERNEDGTKNFFVKRAIDVQSKGDLKGLIHECFSGNDDIALLYFSGHGYIDSIGGYLVTPDFAPNDYGVSMHEILTIVNDSKCKNKIVILDCCHSGFMGGINTSGQNTATIAEGVTILTASRSDQYAIETDGRGVFTSLLIEAINGGAADVTGHITPSGIYAYIDKSLGPWEQRPVFKTNVTRFLPIRTVKAQVNIEVLKKLTQYFIDSSDEMGLNPSFEPTNSVDVEHKVIEPYADLNNVAIFSDLQKLEGVGLVVPCGEEHMYYAAMNSKTCKLTSAGRHYWRLVKEEII</sequence>
<dbReference type="InterPro" id="IPR029030">
    <property type="entry name" value="Caspase-like_dom_sf"/>
</dbReference>
<dbReference type="GO" id="GO:0006508">
    <property type="term" value="P:proteolysis"/>
    <property type="evidence" value="ECO:0007669"/>
    <property type="project" value="InterPro"/>
</dbReference>
<organism evidence="2 3">
    <name type="scientific">Lacrimispora saccharolytica (strain ATCC 35040 / DSM 2544 / NRCC 2533 / WM1)</name>
    <name type="common">Clostridium saccharolyticum</name>
    <dbReference type="NCBI Taxonomy" id="610130"/>
    <lineage>
        <taxon>Bacteria</taxon>
        <taxon>Bacillati</taxon>
        <taxon>Bacillota</taxon>
        <taxon>Clostridia</taxon>
        <taxon>Lachnospirales</taxon>
        <taxon>Lachnospiraceae</taxon>
        <taxon>Lacrimispora</taxon>
    </lineage>
</organism>
<feature type="domain" description="Peptidase C14 caspase" evidence="1">
    <location>
        <begin position="1"/>
        <end position="178"/>
    </location>
</feature>
<dbReference type="HOGENOM" id="CLU_851683_0_0_9"/>
<dbReference type="InterPro" id="IPR052039">
    <property type="entry name" value="Caspase-related_regulators"/>
</dbReference>
<evidence type="ECO:0000313" key="2">
    <source>
        <dbReference type="EMBL" id="ADL05314.1"/>
    </source>
</evidence>
<accession>D9R6A4</accession>